<protein>
    <submittedName>
        <fullName evidence="1">Uncharacterized protein</fullName>
    </submittedName>
</protein>
<evidence type="ECO:0000313" key="1">
    <source>
        <dbReference type="EMBL" id="CAE0824262.1"/>
    </source>
</evidence>
<name>A0A7S4G3M6_9EUGL</name>
<dbReference type="AlphaFoldDB" id="A0A7S4G3M6"/>
<reference evidence="1" key="1">
    <citation type="submission" date="2021-01" db="EMBL/GenBank/DDBJ databases">
        <authorList>
            <person name="Corre E."/>
            <person name="Pelletier E."/>
            <person name="Niang G."/>
            <person name="Scheremetjew M."/>
            <person name="Finn R."/>
            <person name="Kale V."/>
            <person name="Holt S."/>
            <person name="Cochrane G."/>
            <person name="Meng A."/>
            <person name="Brown T."/>
            <person name="Cohen L."/>
        </authorList>
    </citation>
    <scope>NUCLEOTIDE SEQUENCE</scope>
    <source>
        <strain evidence="1">CCMP1594</strain>
    </source>
</reference>
<sequence>MQMWVSCAPLRCYDGLLCAVLRPPADAHEANVVESAPVRSSALYTDIHVRLLLGIQCVSQPSEGCVPMPIDPGVVLTPRLRCVAGVWDVEVVVLG</sequence>
<gene>
    <name evidence="1" type="ORF">EGYM00163_LOCUS35469</name>
</gene>
<organism evidence="1">
    <name type="scientific">Eutreptiella gymnastica</name>
    <dbReference type="NCBI Taxonomy" id="73025"/>
    <lineage>
        <taxon>Eukaryota</taxon>
        <taxon>Discoba</taxon>
        <taxon>Euglenozoa</taxon>
        <taxon>Euglenida</taxon>
        <taxon>Spirocuta</taxon>
        <taxon>Euglenophyceae</taxon>
        <taxon>Eutreptiales</taxon>
        <taxon>Eutreptiaceae</taxon>
        <taxon>Eutreptiella</taxon>
    </lineage>
</organism>
<proteinExistence type="predicted"/>
<accession>A0A7S4G3M6</accession>
<dbReference type="EMBL" id="HBJA01102973">
    <property type="protein sequence ID" value="CAE0824262.1"/>
    <property type="molecule type" value="Transcribed_RNA"/>
</dbReference>